<keyword evidence="6" id="KW-0413">Isomerase</keyword>
<name>A0A378Q9B8_FAUOS</name>
<dbReference type="GO" id="GO:0004150">
    <property type="term" value="F:dihydroneopterin aldolase activity"/>
    <property type="evidence" value="ECO:0007669"/>
    <property type="project" value="UniProtKB-UniRule"/>
</dbReference>
<dbReference type="GO" id="GO:0046656">
    <property type="term" value="P:folic acid biosynthetic process"/>
    <property type="evidence" value="ECO:0007669"/>
    <property type="project" value="UniProtKB-UniRule"/>
</dbReference>
<dbReference type="Pfam" id="PF02152">
    <property type="entry name" value="FolB"/>
    <property type="match status" value="1"/>
</dbReference>
<organism evidence="10 11">
    <name type="scientific">Faucicola osloensis</name>
    <name type="common">Moraxella osloensis</name>
    <dbReference type="NCBI Taxonomy" id="34062"/>
    <lineage>
        <taxon>Bacteria</taxon>
        <taxon>Pseudomonadati</taxon>
        <taxon>Pseudomonadota</taxon>
        <taxon>Gammaproteobacteria</taxon>
        <taxon>Moraxellales</taxon>
        <taxon>Moraxellaceae</taxon>
        <taxon>Faucicola</taxon>
    </lineage>
</organism>
<feature type="domain" description="Dihydroneopterin aldolase/epimerase" evidence="9">
    <location>
        <begin position="45"/>
        <end position="155"/>
    </location>
</feature>
<dbReference type="EMBL" id="UGPY01000001">
    <property type="protein sequence ID" value="STY97430.1"/>
    <property type="molecule type" value="Genomic_DNA"/>
</dbReference>
<dbReference type="Gene3D" id="3.30.1130.10">
    <property type="match status" value="1"/>
</dbReference>
<evidence type="ECO:0000259" key="9">
    <source>
        <dbReference type="SMART" id="SM00905"/>
    </source>
</evidence>
<dbReference type="GO" id="GO:0016853">
    <property type="term" value="F:isomerase activity"/>
    <property type="evidence" value="ECO:0007669"/>
    <property type="project" value="UniProtKB-KW"/>
</dbReference>
<dbReference type="SMART" id="SM00905">
    <property type="entry name" value="FolB"/>
    <property type="match status" value="1"/>
</dbReference>
<evidence type="ECO:0000256" key="6">
    <source>
        <dbReference type="ARBA" id="ARBA00023235"/>
    </source>
</evidence>
<comment type="pathway">
    <text evidence="3 8">Cofactor biosynthesis; tetrahydrofolate biosynthesis; 2-amino-4-hydroxy-6-hydroxymethyl-7,8-dihydropteridine diphosphate from 7,8-dihydroneopterin triphosphate: step 3/4.</text>
</comment>
<dbReference type="FunFam" id="3.30.1130.10:FF:000002">
    <property type="entry name" value="7,8-dihydroneopterin aldolase"/>
    <property type="match status" value="1"/>
</dbReference>
<gene>
    <name evidence="10" type="primary">folB</name>
    <name evidence="10" type="ORF">NCTC10465_01214</name>
</gene>
<dbReference type="RefSeq" id="WP_227713350.1">
    <property type="nucleotide sequence ID" value="NZ_CBCRZU010000005.1"/>
</dbReference>
<keyword evidence="11" id="KW-1185">Reference proteome</keyword>
<evidence type="ECO:0000256" key="1">
    <source>
        <dbReference type="ARBA" id="ARBA00000693"/>
    </source>
</evidence>
<dbReference type="AlphaFoldDB" id="A0A378Q9B8"/>
<comment type="function">
    <text evidence="8">Catalyzes the conversion of 7,8-dihydroneopterin to 6-hydroxymethyl-7,8-dihydropterin.</text>
</comment>
<dbReference type="GO" id="GO:0046654">
    <property type="term" value="P:tetrahydrofolate biosynthetic process"/>
    <property type="evidence" value="ECO:0007669"/>
    <property type="project" value="UniProtKB-UniRule"/>
</dbReference>
<dbReference type="SUPFAM" id="SSF55620">
    <property type="entry name" value="Tetrahydrobiopterin biosynthesis enzymes-like"/>
    <property type="match status" value="1"/>
</dbReference>
<keyword evidence="5 8" id="KW-0289">Folate biosynthesis</keyword>
<evidence type="ECO:0000256" key="8">
    <source>
        <dbReference type="RuleBase" id="RU362079"/>
    </source>
</evidence>
<dbReference type="InterPro" id="IPR006156">
    <property type="entry name" value="Dihydroneopterin_aldolase"/>
</dbReference>
<dbReference type="NCBIfam" id="TIGR00526">
    <property type="entry name" value="folB_dom"/>
    <property type="match status" value="1"/>
</dbReference>
<sequence>MTTPETTQKIMHESLYSAADALHAIANEKSNNQPVKLTGNSTDMVFVKGLKVDAVIGVYEWEQQITQPLIFDIEMVGCQYQASQTDNIQDAINYKSVSERVAEVSIANKVALLERLAQLVAEMILAEFAPEKVTVTIHKPTAIKQADSVGVKITRFQQD</sequence>
<reference evidence="10 11" key="1">
    <citation type="submission" date="2018-06" db="EMBL/GenBank/DDBJ databases">
        <authorList>
            <consortium name="Pathogen Informatics"/>
            <person name="Doyle S."/>
        </authorList>
    </citation>
    <scope>NUCLEOTIDE SEQUENCE [LARGE SCALE GENOMIC DNA]</scope>
    <source>
        <strain evidence="10 11">NCTC10465</strain>
    </source>
</reference>
<accession>A0A378Q9B8</accession>
<evidence type="ECO:0000256" key="7">
    <source>
        <dbReference type="ARBA" id="ARBA00023239"/>
    </source>
</evidence>
<evidence type="ECO:0000256" key="4">
    <source>
        <dbReference type="ARBA" id="ARBA00005708"/>
    </source>
</evidence>
<protein>
    <recommendedName>
        <fullName evidence="8">7,8-dihydroneopterin aldolase</fullName>
        <ecNumber evidence="8">4.1.2.25</ecNumber>
    </recommendedName>
</protein>
<evidence type="ECO:0000313" key="11">
    <source>
        <dbReference type="Proteomes" id="UP000255230"/>
    </source>
</evidence>
<dbReference type="PANTHER" id="PTHR42844">
    <property type="entry name" value="DIHYDRONEOPTERIN ALDOLASE 1-RELATED"/>
    <property type="match status" value="1"/>
</dbReference>
<dbReference type="UniPathway" id="UPA00077">
    <property type="reaction ID" value="UER00154"/>
</dbReference>
<keyword evidence="7 8" id="KW-0456">Lyase</keyword>
<dbReference type="PANTHER" id="PTHR42844:SF1">
    <property type="entry name" value="DIHYDRONEOPTERIN ALDOLASE 1-RELATED"/>
    <property type="match status" value="1"/>
</dbReference>
<evidence type="ECO:0000256" key="3">
    <source>
        <dbReference type="ARBA" id="ARBA00005013"/>
    </source>
</evidence>
<dbReference type="EC" id="4.1.2.25" evidence="8"/>
<evidence type="ECO:0000313" key="10">
    <source>
        <dbReference type="EMBL" id="STY97430.1"/>
    </source>
</evidence>
<dbReference type="GeneID" id="35777734"/>
<dbReference type="Proteomes" id="UP000255230">
    <property type="component" value="Unassembled WGS sequence"/>
</dbReference>
<comment type="catalytic activity">
    <reaction evidence="1">
        <text>7,8-dihydroneopterin = 7,8-dihydromonapterin</text>
        <dbReference type="Rhea" id="RHEA:45328"/>
        <dbReference type="ChEBI" id="CHEBI:17001"/>
        <dbReference type="ChEBI" id="CHEBI:71175"/>
        <dbReference type="EC" id="5.1.99.8"/>
    </reaction>
</comment>
<comment type="catalytic activity">
    <reaction evidence="2 8">
        <text>7,8-dihydroneopterin = 6-hydroxymethyl-7,8-dihydropterin + glycolaldehyde</text>
        <dbReference type="Rhea" id="RHEA:10540"/>
        <dbReference type="ChEBI" id="CHEBI:17001"/>
        <dbReference type="ChEBI" id="CHEBI:17071"/>
        <dbReference type="ChEBI" id="CHEBI:44841"/>
        <dbReference type="EC" id="4.1.2.25"/>
    </reaction>
</comment>
<dbReference type="GO" id="GO:0005737">
    <property type="term" value="C:cytoplasm"/>
    <property type="evidence" value="ECO:0007669"/>
    <property type="project" value="TreeGrafter"/>
</dbReference>
<evidence type="ECO:0000256" key="5">
    <source>
        <dbReference type="ARBA" id="ARBA00022909"/>
    </source>
</evidence>
<dbReference type="NCBIfam" id="TIGR00525">
    <property type="entry name" value="folB"/>
    <property type="match status" value="1"/>
</dbReference>
<dbReference type="InterPro" id="IPR006157">
    <property type="entry name" value="FolB_dom"/>
</dbReference>
<evidence type="ECO:0000256" key="2">
    <source>
        <dbReference type="ARBA" id="ARBA00001353"/>
    </source>
</evidence>
<comment type="similarity">
    <text evidence="4 8">Belongs to the DHNA family.</text>
</comment>
<proteinExistence type="inferred from homology"/>
<dbReference type="InterPro" id="IPR043133">
    <property type="entry name" value="GTP-CH-I_C/QueF"/>
</dbReference>